<dbReference type="GO" id="GO:0016887">
    <property type="term" value="F:ATP hydrolysis activity"/>
    <property type="evidence" value="ECO:0007669"/>
    <property type="project" value="TreeGrafter"/>
</dbReference>
<dbReference type="Proteomes" id="UP000355283">
    <property type="component" value="Unassembled WGS sequence"/>
</dbReference>
<dbReference type="Gene3D" id="3.40.50.300">
    <property type="entry name" value="P-loop containing nucleotide triphosphate hydrolases"/>
    <property type="match status" value="1"/>
</dbReference>
<dbReference type="GO" id="GO:0005524">
    <property type="term" value="F:ATP binding"/>
    <property type="evidence" value="ECO:0007669"/>
    <property type="project" value="UniProtKB-KW"/>
</dbReference>
<keyword evidence="11" id="KW-1185">Reference proteome</keyword>
<dbReference type="EMBL" id="SDOX01000174">
    <property type="protein sequence ID" value="TFJ80315.1"/>
    <property type="molecule type" value="Genomic_DNA"/>
</dbReference>
<dbReference type="AlphaFoldDB" id="A0A4D9CRX0"/>
<evidence type="ECO:0000256" key="1">
    <source>
        <dbReference type="ARBA" id="ARBA00012674"/>
    </source>
</evidence>
<keyword evidence="6" id="KW-0653">Protein transport</keyword>
<evidence type="ECO:0000313" key="10">
    <source>
        <dbReference type="EMBL" id="TFJ80315.1"/>
    </source>
</evidence>
<evidence type="ECO:0000313" key="11">
    <source>
        <dbReference type="Proteomes" id="UP000355283"/>
    </source>
</evidence>
<keyword evidence="4" id="KW-0378">Hydrolase</keyword>
<evidence type="ECO:0000256" key="5">
    <source>
        <dbReference type="ARBA" id="ARBA00022840"/>
    </source>
</evidence>
<evidence type="ECO:0000256" key="6">
    <source>
        <dbReference type="ARBA" id="ARBA00022927"/>
    </source>
</evidence>
<keyword evidence="5" id="KW-0067">ATP-binding</keyword>
<keyword evidence="3" id="KW-0547">Nucleotide-binding</keyword>
<evidence type="ECO:0000256" key="4">
    <source>
        <dbReference type="ARBA" id="ARBA00022801"/>
    </source>
</evidence>
<feature type="region of interest" description="Disordered" evidence="8">
    <location>
        <begin position="76"/>
        <end position="117"/>
    </location>
</feature>
<evidence type="ECO:0000256" key="8">
    <source>
        <dbReference type="SAM" id="MobiDB-lite"/>
    </source>
</evidence>
<feature type="non-terminal residue" evidence="10">
    <location>
        <position position="145"/>
    </location>
</feature>
<dbReference type="OrthoDB" id="29072at2759"/>
<dbReference type="PANTHER" id="PTHR23074">
    <property type="entry name" value="AAA DOMAIN-CONTAINING"/>
    <property type="match status" value="1"/>
</dbReference>
<evidence type="ECO:0000256" key="3">
    <source>
        <dbReference type="ARBA" id="ARBA00022741"/>
    </source>
</evidence>
<dbReference type="GO" id="GO:0007033">
    <property type="term" value="P:vacuole organization"/>
    <property type="evidence" value="ECO:0007669"/>
    <property type="project" value="TreeGrafter"/>
</dbReference>
<dbReference type="PANTHER" id="PTHR23074:SF83">
    <property type="entry name" value="VACUOLAR PROTEIN SORTING-ASSOCIATED PROTEIN 4A"/>
    <property type="match status" value="1"/>
</dbReference>
<reference evidence="10 11" key="1">
    <citation type="submission" date="2019-01" db="EMBL/GenBank/DDBJ databases">
        <title>Nuclear Genome Assembly of the Microalgal Biofuel strain Nannochloropsis salina CCMP1776.</title>
        <authorList>
            <person name="Hovde B."/>
        </authorList>
    </citation>
    <scope>NUCLEOTIDE SEQUENCE [LARGE SCALE GENOMIC DNA]</scope>
    <source>
        <strain evidence="10 11">CCMP1776</strain>
    </source>
</reference>
<dbReference type="SMART" id="SM00745">
    <property type="entry name" value="MIT"/>
    <property type="match status" value="1"/>
</dbReference>
<dbReference type="InterPro" id="IPR007330">
    <property type="entry name" value="MIT_dom"/>
</dbReference>
<dbReference type="GO" id="GO:0015031">
    <property type="term" value="P:protein transport"/>
    <property type="evidence" value="ECO:0007669"/>
    <property type="project" value="UniProtKB-KW"/>
</dbReference>
<dbReference type="FunFam" id="1.20.58.80:FF:000004">
    <property type="entry name" value="Vacuolar protein sorting-associated protein 4"/>
    <property type="match status" value="1"/>
</dbReference>
<dbReference type="SUPFAM" id="SSF116846">
    <property type="entry name" value="MIT domain"/>
    <property type="match status" value="1"/>
</dbReference>
<protein>
    <recommendedName>
        <fullName evidence="1">vesicle-fusing ATPase</fullName>
        <ecNumber evidence="1">3.6.4.6</ecNumber>
    </recommendedName>
</protein>
<dbReference type="InterPro" id="IPR036181">
    <property type="entry name" value="MIT_dom_sf"/>
</dbReference>
<proteinExistence type="predicted"/>
<accession>A0A4D9CRX0</accession>
<dbReference type="InterPro" id="IPR027417">
    <property type="entry name" value="P-loop_NTPase"/>
</dbReference>
<evidence type="ECO:0000256" key="2">
    <source>
        <dbReference type="ARBA" id="ARBA00022448"/>
    </source>
</evidence>
<comment type="catalytic activity">
    <reaction evidence="7">
        <text>ATP + H2O = ADP + phosphate + H(+)</text>
        <dbReference type="Rhea" id="RHEA:13065"/>
        <dbReference type="ChEBI" id="CHEBI:15377"/>
        <dbReference type="ChEBI" id="CHEBI:15378"/>
        <dbReference type="ChEBI" id="CHEBI:30616"/>
        <dbReference type="ChEBI" id="CHEBI:43474"/>
        <dbReference type="ChEBI" id="CHEBI:456216"/>
        <dbReference type="EC" id="3.6.4.6"/>
    </reaction>
</comment>
<sequence>MASGNFITQAIEIVKQAIDADQKGEYENALGYYKKSLDYFMAGLKYEKNPATKATIQARVEGYMKRAEDLKEVVEKERAAAQNRGRKGGGEGGTATRQPGEDEKEEEDKNKLKGALSSSIVTDKPNVRWEDVAGLEAAKEALKEA</sequence>
<dbReference type="InterPro" id="IPR050304">
    <property type="entry name" value="MT-severing_AAA_ATPase"/>
</dbReference>
<dbReference type="Pfam" id="PF04212">
    <property type="entry name" value="MIT"/>
    <property type="match status" value="1"/>
</dbReference>
<evidence type="ECO:0000259" key="9">
    <source>
        <dbReference type="SMART" id="SM00745"/>
    </source>
</evidence>
<comment type="caution">
    <text evidence="10">The sequence shown here is derived from an EMBL/GenBank/DDBJ whole genome shotgun (WGS) entry which is preliminary data.</text>
</comment>
<name>A0A4D9CRX0_9STRA</name>
<dbReference type="Gene3D" id="1.20.58.80">
    <property type="entry name" value="Phosphotransferase system, lactose/cellobiose-type IIA subunit"/>
    <property type="match status" value="1"/>
</dbReference>
<keyword evidence="2" id="KW-0813">Transport</keyword>
<dbReference type="GO" id="GO:0016197">
    <property type="term" value="P:endosomal transport"/>
    <property type="evidence" value="ECO:0007669"/>
    <property type="project" value="TreeGrafter"/>
</dbReference>
<feature type="domain" description="MIT" evidence="9">
    <location>
        <begin position="3"/>
        <end position="81"/>
    </location>
</feature>
<dbReference type="EC" id="3.6.4.6" evidence="1"/>
<gene>
    <name evidence="10" type="ORF">NSK_008345</name>
</gene>
<organism evidence="10 11">
    <name type="scientific">Nannochloropsis salina CCMP1776</name>
    <dbReference type="NCBI Taxonomy" id="1027361"/>
    <lineage>
        <taxon>Eukaryota</taxon>
        <taxon>Sar</taxon>
        <taxon>Stramenopiles</taxon>
        <taxon>Ochrophyta</taxon>
        <taxon>Eustigmatophyceae</taxon>
        <taxon>Eustigmatales</taxon>
        <taxon>Monodopsidaceae</taxon>
        <taxon>Microchloropsis</taxon>
        <taxon>Microchloropsis salina</taxon>
    </lineage>
</organism>
<evidence type="ECO:0000256" key="7">
    <source>
        <dbReference type="ARBA" id="ARBA00048883"/>
    </source>
</evidence>